<keyword evidence="3" id="KW-1185">Reference proteome</keyword>
<comment type="caution">
    <text evidence="2">The sequence shown here is derived from an EMBL/GenBank/DDBJ whole genome shotgun (WGS) entry which is preliminary data.</text>
</comment>
<gene>
    <name evidence="2" type="ORF">GDO81_024727</name>
</gene>
<name>A0AAV6Z5G1_ENGPU</name>
<protein>
    <submittedName>
        <fullName evidence="2">Uncharacterized protein</fullName>
    </submittedName>
</protein>
<feature type="region of interest" description="Disordered" evidence="1">
    <location>
        <begin position="13"/>
        <end position="35"/>
    </location>
</feature>
<evidence type="ECO:0000256" key="1">
    <source>
        <dbReference type="SAM" id="MobiDB-lite"/>
    </source>
</evidence>
<dbReference type="AlphaFoldDB" id="A0AAV6Z5G1"/>
<organism evidence="2 3">
    <name type="scientific">Engystomops pustulosus</name>
    <name type="common">Tungara frog</name>
    <name type="synonym">Physalaemus pustulosus</name>
    <dbReference type="NCBI Taxonomy" id="76066"/>
    <lineage>
        <taxon>Eukaryota</taxon>
        <taxon>Metazoa</taxon>
        <taxon>Chordata</taxon>
        <taxon>Craniata</taxon>
        <taxon>Vertebrata</taxon>
        <taxon>Euteleostomi</taxon>
        <taxon>Amphibia</taxon>
        <taxon>Batrachia</taxon>
        <taxon>Anura</taxon>
        <taxon>Neobatrachia</taxon>
        <taxon>Hyloidea</taxon>
        <taxon>Leptodactylidae</taxon>
        <taxon>Leiuperinae</taxon>
        <taxon>Engystomops</taxon>
    </lineage>
</organism>
<evidence type="ECO:0000313" key="3">
    <source>
        <dbReference type="Proteomes" id="UP000824782"/>
    </source>
</evidence>
<sequence length="88" mass="9529">MARVPKAALRALSVGTRPLPQHTRQDSKKLPPVPSNLKDAAFSHISILSLLLGTVGRGRMSRRGRIIFGGPFSGPMILCVQRDTGKKL</sequence>
<evidence type="ECO:0000313" key="2">
    <source>
        <dbReference type="EMBL" id="KAG8543415.1"/>
    </source>
</evidence>
<accession>A0AAV6Z5G1</accession>
<dbReference type="Proteomes" id="UP000824782">
    <property type="component" value="Unassembled WGS sequence"/>
</dbReference>
<proteinExistence type="predicted"/>
<reference evidence="2" key="1">
    <citation type="thesis" date="2020" institute="ProQuest LLC" country="789 East Eisenhower Parkway, Ann Arbor, MI, USA">
        <title>Comparative Genomics and Chromosome Evolution.</title>
        <authorList>
            <person name="Mudd A.B."/>
        </authorList>
    </citation>
    <scope>NUCLEOTIDE SEQUENCE</scope>
    <source>
        <strain evidence="2">237g6f4</strain>
        <tissue evidence="2">Blood</tissue>
    </source>
</reference>
<dbReference type="EMBL" id="WNYA01003459">
    <property type="protein sequence ID" value="KAG8543415.1"/>
    <property type="molecule type" value="Genomic_DNA"/>
</dbReference>